<keyword evidence="3" id="KW-1185">Reference proteome</keyword>
<dbReference type="SUPFAM" id="SSF63446">
    <property type="entry name" value="Type I dockerin domain"/>
    <property type="match status" value="1"/>
</dbReference>
<proteinExistence type="predicted"/>
<dbReference type="Gene3D" id="1.10.1330.10">
    <property type="entry name" value="Dockerin domain"/>
    <property type="match status" value="1"/>
</dbReference>
<dbReference type="Gene3D" id="1.20.1270.90">
    <property type="entry name" value="AF1782-like"/>
    <property type="match status" value="1"/>
</dbReference>
<name>A0ABS7CI88_9BACL</name>
<comment type="caution">
    <text evidence="2">The sequence shown here is derived from an EMBL/GenBank/DDBJ whole genome shotgun (WGS) entry which is preliminary data.</text>
</comment>
<dbReference type="PROSITE" id="PS00018">
    <property type="entry name" value="EF_HAND_1"/>
    <property type="match status" value="2"/>
</dbReference>
<evidence type="ECO:0000313" key="2">
    <source>
        <dbReference type="EMBL" id="MBW7460608.1"/>
    </source>
</evidence>
<sequence length="119" mass="11991">VTGAQPGQYPAGAKAALLAAIDDAKAVAGDSGSTSEEVAGAVTDLNAALQTFKAAVITGIPGDINHDDKVSIGDLAIVAAGYGKTSADPNWSQYEKSDYNSDGKIDIEDLSALARLILG</sequence>
<accession>A0ABS7CI88</accession>
<dbReference type="Pfam" id="PF00404">
    <property type="entry name" value="Dockerin_1"/>
    <property type="match status" value="1"/>
</dbReference>
<feature type="domain" description="Dockerin" evidence="1">
    <location>
        <begin position="57"/>
        <end position="119"/>
    </location>
</feature>
<evidence type="ECO:0000313" key="3">
    <source>
        <dbReference type="Proteomes" id="UP001519887"/>
    </source>
</evidence>
<evidence type="ECO:0000259" key="1">
    <source>
        <dbReference type="PROSITE" id="PS51766"/>
    </source>
</evidence>
<dbReference type="PROSITE" id="PS51766">
    <property type="entry name" value="DOCKERIN"/>
    <property type="match status" value="1"/>
</dbReference>
<organism evidence="2 3">
    <name type="scientific">Paenibacillus sepulcri</name>
    <dbReference type="NCBI Taxonomy" id="359917"/>
    <lineage>
        <taxon>Bacteria</taxon>
        <taxon>Bacillati</taxon>
        <taxon>Bacillota</taxon>
        <taxon>Bacilli</taxon>
        <taxon>Bacillales</taxon>
        <taxon>Paenibacillaceae</taxon>
        <taxon>Paenibacillus</taxon>
    </lineage>
</organism>
<feature type="non-terminal residue" evidence="2">
    <location>
        <position position="1"/>
    </location>
</feature>
<dbReference type="InterPro" id="IPR016134">
    <property type="entry name" value="Dockerin_dom"/>
</dbReference>
<dbReference type="InterPro" id="IPR036439">
    <property type="entry name" value="Dockerin_dom_sf"/>
</dbReference>
<gene>
    <name evidence="2" type="ORF">K0U00_41745</name>
</gene>
<dbReference type="InterPro" id="IPR018247">
    <property type="entry name" value="EF_Hand_1_Ca_BS"/>
</dbReference>
<dbReference type="InterPro" id="IPR002105">
    <property type="entry name" value="Dockerin_1_rpt"/>
</dbReference>
<reference evidence="2 3" key="1">
    <citation type="submission" date="2021-07" db="EMBL/GenBank/DDBJ databases">
        <title>Paenibacillus radiodurans sp. nov., isolated from the southeastern edge of Tengger Desert.</title>
        <authorList>
            <person name="Zhang G."/>
        </authorList>
    </citation>
    <scope>NUCLEOTIDE SEQUENCE [LARGE SCALE GENOMIC DNA]</scope>
    <source>
        <strain evidence="2 3">CCM 7311</strain>
    </source>
</reference>
<dbReference type="Proteomes" id="UP001519887">
    <property type="component" value="Unassembled WGS sequence"/>
</dbReference>
<dbReference type="EMBL" id="JAHZIK010002337">
    <property type="protein sequence ID" value="MBW7460608.1"/>
    <property type="molecule type" value="Genomic_DNA"/>
</dbReference>
<protein>
    <recommendedName>
        <fullName evidence="1">Dockerin domain-containing protein</fullName>
    </recommendedName>
</protein>